<dbReference type="AlphaFoldDB" id="A0A444UKC6"/>
<dbReference type="Proteomes" id="UP000289886">
    <property type="component" value="Unassembled WGS sequence"/>
</dbReference>
<accession>A0A444UKC6</accession>
<organism evidence="1 2">
    <name type="scientific">Acipenser ruthenus</name>
    <name type="common">Sterlet sturgeon</name>
    <dbReference type="NCBI Taxonomy" id="7906"/>
    <lineage>
        <taxon>Eukaryota</taxon>
        <taxon>Metazoa</taxon>
        <taxon>Chordata</taxon>
        <taxon>Craniata</taxon>
        <taxon>Vertebrata</taxon>
        <taxon>Euteleostomi</taxon>
        <taxon>Actinopterygii</taxon>
        <taxon>Chondrostei</taxon>
        <taxon>Acipenseriformes</taxon>
        <taxon>Acipenseridae</taxon>
        <taxon>Acipenser</taxon>
    </lineage>
</organism>
<evidence type="ECO:0000313" key="2">
    <source>
        <dbReference type="Proteomes" id="UP000289886"/>
    </source>
</evidence>
<reference evidence="1 2" key="1">
    <citation type="submission" date="2019-01" db="EMBL/GenBank/DDBJ databases">
        <title>Draft Genome and Complete Hox-Cluster Characterization of the Sterlet Sturgeon (Acipenser ruthenus).</title>
        <authorList>
            <person name="Wei Q."/>
        </authorList>
    </citation>
    <scope>NUCLEOTIDE SEQUENCE [LARGE SCALE GENOMIC DNA]</scope>
    <source>
        <strain evidence="1">WHYD16114868_AA</strain>
        <tissue evidence="1">Blood</tissue>
    </source>
</reference>
<dbReference type="EMBL" id="SCEB01214389">
    <property type="protein sequence ID" value="RXM35603.1"/>
    <property type="molecule type" value="Genomic_DNA"/>
</dbReference>
<evidence type="ECO:0000313" key="1">
    <source>
        <dbReference type="EMBL" id="RXM35603.1"/>
    </source>
</evidence>
<keyword evidence="2" id="KW-1185">Reference proteome</keyword>
<gene>
    <name evidence="1" type="ORF">EOD39_12769</name>
</gene>
<name>A0A444UKC6_ACIRT</name>
<comment type="caution">
    <text evidence="1">The sequence shown here is derived from an EMBL/GenBank/DDBJ whole genome shotgun (WGS) entry which is preliminary data.</text>
</comment>
<protein>
    <submittedName>
        <fullName evidence="1">Uncharacterized protein</fullName>
    </submittedName>
</protein>
<proteinExistence type="predicted"/>
<sequence>MRKEEVPEDVWKEAEMKVESQDGSTTAVYHGMDVLWAFLSTAVDLKQTRTGGPHNLQYVRPLVNMEFPTT</sequence>